<dbReference type="InterPro" id="IPR051991">
    <property type="entry name" value="Mitoribosomal_protein_bL32"/>
</dbReference>
<name>A0A438N843_EXOME</name>
<reference evidence="9 10" key="1">
    <citation type="submission" date="2017-03" db="EMBL/GenBank/DDBJ databases">
        <title>Genomes of endolithic fungi from Antarctica.</title>
        <authorList>
            <person name="Coleine C."/>
            <person name="Masonjones S."/>
            <person name="Stajich J.E."/>
        </authorList>
    </citation>
    <scope>NUCLEOTIDE SEQUENCE [LARGE SCALE GENOMIC DNA]</scope>
    <source>
        <strain evidence="9 10">CCFEE 6314</strain>
    </source>
</reference>
<evidence type="ECO:0000256" key="5">
    <source>
        <dbReference type="ARBA" id="ARBA00023128"/>
    </source>
</evidence>
<dbReference type="PANTHER" id="PTHR21026">
    <property type="entry name" value="39S RIBOSOMAL PROTEIN L32, MITOCHONDRIAL"/>
    <property type="match status" value="1"/>
</dbReference>
<feature type="compositionally biased region" description="Polar residues" evidence="8">
    <location>
        <begin position="143"/>
        <end position="162"/>
    </location>
</feature>
<dbReference type="GO" id="GO:0006412">
    <property type="term" value="P:translation"/>
    <property type="evidence" value="ECO:0007669"/>
    <property type="project" value="InterPro"/>
</dbReference>
<comment type="caution">
    <text evidence="9">The sequence shown here is derived from an EMBL/GenBank/DDBJ whole genome shotgun (WGS) entry which is preliminary data.</text>
</comment>
<dbReference type="EMBL" id="NAJM01000015">
    <property type="protein sequence ID" value="RVX71931.1"/>
    <property type="molecule type" value="Genomic_DNA"/>
</dbReference>
<evidence type="ECO:0000313" key="10">
    <source>
        <dbReference type="Proteomes" id="UP000288859"/>
    </source>
</evidence>
<dbReference type="OrthoDB" id="2014905at2759"/>
<protein>
    <recommendedName>
        <fullName evidence="7">Large ribosomal subunit protein bL32m</fullName>
    </recommendedName>
</protein>
<keyword evidence="5" id="KW-0496">Mitochondrion</keyword>
<evidence type="ECO:0000256" key="6">
    <source>
        <dbReference type="ARBA" id="ARBA00023274"/>
    </source>
</evidence>
<comment type="similarity">
    <text evidence="2">Belongs to the bacterial ribosomal protein bL32 family.</text>
</comment>
<dbReference type="InterPro" id="IPR011332">
    <property type="entry name" value="Ribosomal_zn-bd"/>
</dbReference>
<dbReference type="NCBIfam" id="TIGR01031">
    <property type="entry name" value="rpmF_bact"/>
    <property type="match status" value="1"/>
</dbReference>
<sequence>MALSAAGTGARLAQLLQRPFLSSVSPSWATRTLVSASITIPAISINLPGLISDIWDGILKAVPKKKTSHMKRRHRQLAGKALKDVTAVNTCPGCGQPKRAHLLCPYCVKNIKAKWIGDSQRAIERGESLARAELERQLEAEMQSKSTTESQQEVASTTEKTV</sequence>
<dbReference type="Pfam" id="PF01783">
    <property type="entry name" value="Ribosomal_L32p"/>
    <property type="match status" value="1"/>
</dbReference>
<evidence type="ECO:0000256" key="8">
    <source>
        <dbReference type="SAM" id="MobiDB-lite"/>
    </source>
</evidence>
<evidence type="ECO:0000256" key="7">
    <source>
        <dbReference type="ARBA" id="ARBA00039935"/>
    </source>
</evidence>
<accession>A0A438N843</accession>
<dbReference type="PANTHER" id="PTHR21026:SF2">
    <property type="entry name" value="LARGE RIBOSOMAL SUBUNIT PROTEIN BL32M"/>
    <property type="match status" value="1"/>
</dbReference>
<feature type="region of interest" description="Disordered" evidence="8">
    <location>
        <begin position="134"/>
        <end position="162"/>
    </location>
</feature>
<keyword evidence="4" id="KW-0689">Ribosomal protein</keyword>
<evidence type="ECO:0000256" key="1">
    <source>
        <dbReference type="ARBA" id="ARBA00004173"/>
    </source>
</evidence>
<organism evidence="9 10">
    <name type="scientific">Exophiala mesophila</name>
    <name type="common">Black yeast-like fungus</name>
    <dbReference type="NCBI Taxonomy" id="212818"/>
    <lineage>
        <taxon>Eukaryota</taxon>
        <taxon>Fungi</taxon>
        <taxon>Dikarya</taxon>
        <taxon>Ascomycota</taxon>
        <taxon>Pezizomycotina</taxon>
        <taxon>Eurotiomycetes</taxon>
        <taxon>Chaetothyriomycetidae</taxon>
        <taxon>Chaetothyriales</taxon>
        <taxon>Herpotrichiellaceae</taxon>
        <taxon>Exophiala</taxon>
    </lineage>
</organism>
<dbReference type="GO" id="GO:0005762">
    <property type="term" value="C:mitochondrial large ribosomal subunit"/>
    <property type="evidence" value="ECO:0007669"/>
    <property type="project" value="TreeGrafter"/>
</dbReference>
<keyword evidence="6" id="KW-0687">Ribonucleoprotein</keyword>
<proteinExistence type="inferred from homology"/>
<evidence type="ECO:0000256" key="4">
    <source>
        <dbReference type="ARBA" id="ARBA00022980"/>
    </source>
</evidence>
<dbReference type="HAMAP" id="MF_00340">
    <property type="entry name" value="Ribosomal_bL32"/>
    <property type="match status" value="1"/>
</dbReference>
<gene>
    <name evidence="9" type="ORF">B0A52_04330</name>
</gene>
<keyword evidence="3" id="KW-0809">Transit peptide</keyword>
<evidence type="ECO:0000256" key="2">
    <source>
        <dbReference type="ARBA" id="ARBA00008560"/>
    </source>
</evidence>
<dbReference type="SUPFAM" id="SSF57829">
    <property type="entry name" value="Zn-binding ribosomal proteins"/>
    <property type="match status" value="1"/>
</dbReference>
<comment type="subcellular location">
    <subcellularLocation>
        <location evidence="1">Mitochondrion</location>
    </subcellularLocation>
</comment>
<evidence type="ECO:0000256" key="3">
    <source>
        <dbReference type="ARBA" id="ARBA00022946"/>
    </source>
</evidence>
<dbReference type="Proteomes" id="UP000288859">
    <property type="component" value="Unassembled WGS sequence"/>
</dbReference>
<dbReference type="GO" id="GO:0003735">
    <property type="term" value="F:structural constituent of ribosome"/>
    <property type="evidence" value="ECO:0007669"/>
    <property type="project" value="InterPro"/>
</dbReference>
<dbReference type="InterPro" id="IPR002677">
    <property type="entry name" value="Ribosomal_bL32"/>
</dbReference>
<dbReference type="AlphaFoldDB" id="A0A438N843"/>
<evidence type="ECO:0000313" key="9">
    <source>
        <dbReference type="EMBL" id="RVX71931.1"/>
    </source>
</evidence>